<dbReference type="Gene3D" id="3.10.180.10">
    <property type="entry name" value="2,3-Dihydroxybiphenyl 1,2-Dioxygenase, domain 1"/>
    <property type="match status" value="2"/>
</dbReference>
<dbReference type="PANTHER" id="PTHR43048">
    <property type="entry name" value="METHYLMALONYL-COA EPIMERASE"/>
    <property type="match status" value="1"/>
</dbReference>
<proteinExistence type="predicted"/>
<name>A0A9P5BR80_COLSI</name>
<keyword evidence="4" id="KW-1185">Reference proteome</keyword>
<dbReference type="InterPro" id="IPR037523">
    <property type="entry name" value="VOC_core"/>
</dbReference>
<keyword evidence="1" id="KW-0479">Metal-binding</keyword>
<dbReference type="OrthoDB" id="3360610at2759"/>
<dbReference type="GO" id="GO:0046872">
    <property type="term" value="F:metal ion binding"/>
    <property type="evidence" value="ECO:0007669"/>
    <property type="project" value="UniProtKB-KW"/>
</dbReference>
<evidence type="ECO:0000313" key="4">
    <source>
        <dbReference type="Proteomes" id="UP000711996"/>
    </source>
</evidence>
<comment type="caution">
    <text evidence="3">The sequence shown here is derived from an EMBL/GenBank/DDBJ whole genome shotgun (WGS) entry which is preliminary data.</text>
</comment>
<protein>
    <recommendedName>
        <fullName evidence="2">VOC domain-containing protein</fullName>
    </recommendedName>
</protein>
<feature type="domain" description="VOC" evidence="2">
    <location>
        <begin position="174"/>
        <end position="304"/>
    </location>
</feature>
<dbReference type="EMBL" id="QPMT01000053">
    <property type="protein sequence ID" value="KAF4848774.1"/>
    <property type="molecule type" value="Genomic_DNA"/>
</dbReference>
<dbReference type="InterPro" id="IPR029068">
    <property type="entry name" value="Glyas_Bleomycin-R_OHBP_Dase"/>
</dbReference>
<dbReference type="AlphaFoldDB" id="A0A9P5BR80"/>
<dbReference type="GO" id="GO:0046491">
    <property type="term" value="P:L-methylmalonyl-CoA metabolic process"/>
    <property type="evidence" value="ECO:0007669"/>
    <property type="project" value="TreeGrafter"/>
</dbReference>
<dbReference type="PANTHER" id="PTHR43048:SF3">
    <property type="entry name" value="METHYLMALONYL-COA EPIMERASE, MITOCHONDRIAL"/>
    <property type="match status" value="1"/>
</dbReference>
<dbReference type="PROSITE" id="PS51819">
    <property type="entry name" value="VOC"/>
    <property type="match status" value="2"/>
</dbReference>
<sequence length="513" mass="58145">MSGTIASGSTEATSASVRKISLVHISHIYYTCKDLERTKAFFEDFGFVEAQRSNGRVYYRGYGAEPFIACVSVGSEDGFGGAAFAVESEDDLIYASETLPSATKPYELTDAPGGGSCVSFRSSVDGFPFHLVFGQKMLSTNASFPELDFNFPTKKHRNAGTFQRFEKGPAPVHKLGHFGVCVTDFQKTYDFFTSRFNFIPSDLVHDHTGRNVTAFLRLDRGEKLVDHHSFFFFEGPRFHVHHSSYETHDSDMQFLGHDWLRHRGYENCWGVGHHIMGSQIFDYWSVLMELKRKCYHNLLMLFPARYDPSKFIFEHYVDGDQMNSSHPTSVSEASPNGLHIWGPDLPPDFLWKERLVGLCGVSATEPLGNSYYWGHDLDGEPDTLWGLEGYTHPAGFFLGHTSTDTFKHEMRLADEDKLLKTVQGIGSPDYDLHHYDFAGGWLKREDDDYKDSKDSAVAVVHFWTSERDRSLVIDRLTDFAVSRRAIKFNQGSLQSCGVLKEVMQPNLATLWLR</sequence>
<dbReference type="Proteomes" id="UP000711996">
    <property type="component" value="Unassembled WGS sequence"/>
</dbReference>
<evidence type="ECO:0000256" key="1">
    <source>
        <dbReference type="ARBA" id="ARBA00022723"/>
    </source>
</evidence>
<evidence type="ECO:0000313" key="3">
    <source>
        <dbReference type="EMBL" id="KAF4848774.1"/>
    </source>
</evidence>
<dbReference type="GO" id="GO:0005739">
    <property type="term" value="C:mitochondrion"/>
    <property type="evidence" value="ECO:0007669"/>
    <property type="project" value="TreeGrafter"/>
</dbReference>
<organism evidence="3 4">
    <name type="scientific">Colletotrichum siamense</name>
    <name type="common">Anthracnose fungus</name>
    <dbReference type="NCBI Taxonomy" id="690259"/>
    <lineage>
        <taxon>Eukaryota</taxon>
        <taxon>Fungi</taxon>
        <taxon>Dikarya</taxon>
        <taxon>Ascomycota</taxon>
        <taxon>Pezizomycotina</taxon>
        <taxon>Sordariomycetes</taxon>
        <taxon>Hypocreomycetidae</taxon>
        <taxon>Glomerellales</taxon>
        <taxon>Glomerellaceae</taxon>
        <taxon>Colletotrichum</taxon>
        <taxon>Colletotrichum gloeosporioides species complex</taxon>
    </lineage>
</organism>
<feature type="domain" description="VOC" evidence="2">
    <location>
        <begin position="24"/>
        <end position="134"/>
    </location>
</feature>
<dbReference type="GO" id="GO:0004493">
    <property type="term" value="F:methylmalonyl-CoA epimerase activity"/>
    <property type="evidence" value="ECO:0007669"/>
    <property type="project" value="TreeGrafter"/>
</dbReference>
<gene>
    <name evidence="3" type="ORF">CGCSCA2_v012267</name>
</gene>
<reference evidence="3" key="1">
    <citation type="submission" date="2019-06" db="EMBL/GenBank/DDBJ databases">
        <authorList>
            <person name="Gan P."/>
            <person name="Shirasu K."/>
        </authorList>
    </citation>
    <scope>NUCLEOTIDE SEQUENCE [LARGE SCALE GENOMIC DNA]</scope>
    <source>
        <strain evidence="3">CAD2</strain>
    </source>
</reference>
<dbReference type="SUPFAM" id="SSF54593">
    <property type="entry name" value="Glyoxalase/Bleomycin resistance protein/Dihydroxybiphenyl dioxygenase"/>
    <property type="match status" value="1"/>
</dbReference>
<dbReference type="InterPro" id="IPR051785">
    <property type="entry name" value="MMCE/EMCE_epimerase"/>
</dbReference>
<accession>A0A9P5BR80</accession>
<evidence type="ECO:0000259" key="2">
    <source>
        <dbReference type="PROSITE" id="PS51819"/>
    </source>
</evidence>